<reference evidence="14 15" key="1">
    <citation type="journal article" date="2021" name="Microb. Ecol.">
        <title>Candidatus Mesenet longicola: Novel Endosymbionts of Brontispa longissima that Induce Cytoplasmic Incompatibility.</title>
        <authorList>
            <person name="Takano S."/>
            <person name="Gotoh Y."/>
            <person name="Hayashi T."/>
        </authorList>
    </citation>
    <scope>NUCLEOTIDE SEQUENCE [LARGE SCALE GENOMIC DNA]</scope>
    <source>
        <strain evidence="14">L5</strain>
    </source>
</reference>
<evidence type="ECO:0000256" key="12">
    <source>
        <dbReference type="HAMAP-Rule" id="MF_01393"/>
    </source>
</evidence>
<evidence type="ECO:0000256" key="3">
    <source>
        <dbReference type="ARBA" id="ARBA00022448"/>
    </source>
</evidence>
<keyword evidence="3 12" id="KW-0813">Transport</keyword>
<evidence type="ECO:0000256" key="8">
    <source>
        <dbReference type="ARBA" id="ARBA00022989"/>
    </source>
</evidence>
<organism evidence="14 15">
    <name type="scientific">Candidatus Mesenet longicola</name>
    <dbReference type="NCBI Taxonomy" id="1892558"/>
    <lineage>
        <taxon>Bacteria</taxon>
        <taxon>Pseudomonadati</taxon>
        <taxon>Pseudomonadota</taxon>
        <taxon>Alphaproteobacteria</taxon>
        <taxon>Rickettsiales</taxon>
        <taxon>Anaplasmataceae</taxon>
        <taxon>Candidatus Mesenet</taxon>
    </lineage>
</organism>
<name>A0A8J3MNW1_9RICK</name>
<evidence type="ECO:0000313" key="14">
    <source>
        <dbReference type="EMBL" id="GHM59300.1"/>
    </source>
</evidence>
<dbReference type="HAMAP" id="MF_01393">
    <property type="entry name" value="ATP_synth_a_bact"/>
    <property type="match status" value="1"/>
</dbReference>
<dbReference type="Proteomes" id="UP000637906">
    <property type="component" value="Unassembled WGS sequence"/>
</dbReference>
<gene>
    <name evidence="12 14" type="primary">atpB</name>
    <name evidence="14" type="ORF">sL5_02930</name>
</gene>
<feature type="transmembrane region" description="Helical" evidence="12">
    <location>
        <begin position="31"/>
        <end position="49"/>
    </location>
</feature>
<accession>A0A8J3MNW1</accession>
<feature type="transmembrane region" description="Helical" evidence="12">
    <location>
        <begin position="209"/>
        <end position="238"/>
    </location>
</feature>
<keyword evidence="4 12" id="KW-1003">Cell membrane</keyword>
<keyword evidence="9 12" id="KW-0406">Ion transport</keyword>
<comment type="caution">
    <text evidence="14">The sequence shown here is derived from an EMBL/GenBank/DDBJ whole genome shotgun (WGS) entry which is preliminary data.</text>
</comment>
<dbReference type="NCBIfam" id="TIGR01131">
    <property type="entry name" value="ATP_synt_6_or_A"/>
    <property type="match status" value="1"/>
</dbReference>
<evidence type="ECO:0000256" key="7">
    <source>
        <dbReference type="ARBA" id="ARBA00022781"/>
    </source>
</evidence>
<dbReference type="Pfam" id="PF00119">
    <property type="entry name" value="ATP-synt_A"/>
    <property type="match status" value="1"/>
</dbReference>
<dbReference type="GO" id="GO:0005886">
    <property type="term" value="C:plasma membrane"/>
    <property type="evidence" value="ECO:0007669"/>
    <property type="project" value="UniProtKB-SubCell"/>
</dbReference>
<dbReference type="PANTHER" id="PTHR11410:SF0">
    <property type="entry name" value="ATP SYNTHASE SUBUNIT A"/>
    <property type="match status" value="1"/>
</dbReference>
<dbReference type="PANTHER" id="PTHR11410">
    <property type="entry name" value="ATP SYNTHASE SUBUNIT A"/>
    <property type="match status" value="1"/>
</dbReference>
<keyword evidence="5 12" id="KW-0138">CF(0)</keyword>
<keyword evidence="6 12" id="KW-0812">Transmembrane</keyword>
<dbReference type="InterPro" id="IPR023011">
    <property type="entry name" value="ATP_synth_F0_asu_AS"/>
</dbReference>
<dbReference type="InterPro" id="IPR000568">
    <property type="entry name" value="ATP_synth_F0_asu"/>
</dbReference>
<evidence type="ECO:0000256" key="10">
    <source>
        <dbReference type="ARBA" id="ARBA00023136"/>
    </source>
</evidence>
<keyword evidence="11 12" id="KW-0066">ATP synthesis</keyword>
<evidence type="ECO:0000256" key="1">
    <source>
        <dbReference type="ARBA" id="ARBA00004141"/>
    </source>
</evidence>
<dbReference type="SUPFAM" id="SSF81336">
    <property type="entry name" value="F1F0 ATP synthase subunit A"/>
    <property type="match status" value="1"/>
</dbReference>
<comment type="function">
    <text evidence="12 13">Key component of the proton channel; it plays a direct role in the translocation of protons across the membrane.</text>
</comment>
<comment type="subcellular location">
    <subcellularLocation>
        <location evidence="12 13">Cell membrane</location>
        <topology evidence="12 13">Multi-pass membrane protein</topology>
    </subcellularLocation>
    <subcellularLocation>
        <location evidence="1">Membrane</location>
        <topology evidence="1">Multi-pass membrane protein</topology>
    </subcellularLocation>
</comment>
<evidence type="ECO:0000256" key="6">
    <source>
        <dbReference type="ARBA" id="ARBA00022692"/>
    </source>
</evidence>
<sequence>MSASPLDQFKILSVVKLPNVFGYNIDFTNSSLYMLISVILAASFFLFGIRKATIAPGYWQAAVEFVYEFIASLLEGSSGREGLRHIPLVFTIFVFIATCNIAGMLPLPMSFTVTSHIIVTFALAMIVFFNVTITGFKQQGLGFLRIFLPKGTPLWLAPMMILIELSAYFTRPVSLAIRLAANMVAGHIVMKVIANLTTQMNILLIPLPLIFIMMLICFETFIAILQAYIFVALVSVYLSDAVNKH</sequence>
<dbReference type="EMBL" id="BNGU01000007">
    <property type="protein sequence ID" value="GHM59300.1"/>
    <property type="molecule type" value="Genomic_DNA"/>
</dbReference>
<proteinExistence type="inferred from homology"/>
<evidence type="ECO:0000256" key="4">
    <source>
        <dbReference type="ARBA" id="ARBA00022475"/>
    </source>
</evidence>
<dbReference type="AlphaFoldDB" id="A0A8J3MNW1"/>
<evidence type="ECO:0000256" key="13">
    <source>
        <dbReference type="RuleBase" id="RU000483"/>
    </source>
</evidence>
<dbReference type="Gene3D" id="1.20.120.220">
    <property type="entry name" value="ATP synthase, F0 complex, subunit A"/>
    <property type="match status" value="1"/>
</dbReference>
<dbReference type="PROSITE" id="PS00449">
    <property type="entry name" value="ATPASE_A"/>
    <property type="match status" value="1"/>
</dbReference>
<dbReference type="InterPro" id="IPR045083">
    <property type="entry name" value="ATP_synth_F0_asu_bact/mt"/>
</dbReference>
<dbReference type="GO" id="GO:0045259">
    <property type="term" value="C:proton-transporting ATP synthase complex"/>
    <property type="evidence" value="ECO:0007669"/>
    <property type="project" value="UniProtKB-KW"/>
</dbReference>
<keyword evidence="10 12" id="KW-0472">Membrane</keyword>
<keyword evidence="7 12" id="KW-0375">Hydrogen ion transport</keyword>
<dbReference type="CDD" id="cd00310">
    <property type="entry name" value="ATP-synt_Fo_a_6"/>
    <property type="match status" value="1"/>
</dbReference>
<feature type="transmembrane region" description="Helical" evidence="12">
    <location>
        <begin position="152"/>
        <end position="169"/>
    </location>
</feature>
<dbReference type="GO" id="GO:0046933">
    <property type="term" value="F:proton-transporting ATP synthase activity, rotational mechanism"/>
    <property type="evidence" value="ECO:0007669"/>
    <property type="project" value="UniProtKB-UniRule"/>
</dbReference>
<feature type="transmembrane region" description="Helical" evidence="12">
    <location>
        <begin position="175"/>
        <end position="197"/>
    </location>
</feature>
<keyword evidence="15" id="KW-1185">Reference proteome</keyword>
<feature type="transmembrane region" description="Helical" evidence="12">
    <location>
        <begin position="86"/>
        <end position="107"/>
    </location>
</feature>
<evidence type="ECO:0000256" key="11">
    <source>
        <dbReference type="ARBA" id="ARBA00023310"/>
    </source>
</evidence>
<protein>
    <recommendedName>
        <fullName evidence="12 13">ATP synthase subunit a</fullName>
    </recommendedName>
    <alternativeName>
        <fullName evidence="12">ATP synthase F0 sector subunit a</fullName>
    </alternativeName>
    <alternativeName>
        <fullName evidence="12">F-ATPase subunit 6</fullName>
    </alternativeName>
</protein>
<keyword evidence="8 12" id="KW-1133">Transmembrane helix</keyword>
<evidence type="ECO:0000256" key="5">
    <source>
        <dbReference type="ARBA" id="ARBA00022547"/>
    </source>
</evidence>
<evidence type="ECO:0000256" key="9">
    <source>
        <dbReference type="ARBA" id="ARBA00023065"/>
    </source>
</evidence>
<dbReference type="NCBIfam" id="NF004482">
    <property type="entry name" value="PRK05815.2-4"/>
    <property type="match status" value="1"/>
</dbReference>
<evidence type="ECO:0000256" key="2">
    <source>
        <dbReference type="ARBA" id="ARBA00006810"/>
    </source>
</evidence>
<feature type="transmembrane region" description="Helical" evidence="12">
    <location>
        <begin position="113"/>
        <end position="131"/>
    </location>
</feature>
<dbReference type="PRINTS" id="PR00123">
    <property type="entry name" value="ATPASEA"/>
</dbReference>
<evidence type="ECO:0000313" key="15">
    <source>
        <dbReference type="Proteomes" id="UP000637906"/>
    </source>
</evidence>
<dbReference type="InterPro" id="IPR035908">
    <property type="entry name" value="F0_ATP_A_sf"/>
</dbReference>
<comment type="similarity">
    <text evidence="2 12 13">Belongs to the ATPase A chain family.</text>
</comment>